<dbReference type="AlphaFoldDB" id="A0AAV7JTU2"/>
<dbReference type="InterPro" id="IPR001461">
    <property type="entry name" value="Aspartic_peptidase_A1"/>
</dbReference>
<feature type="disulfide bond" evidence="3">
    <location>
        <begin position="309"/>
        <end position="342"/>
    </location>
</feature>
<evidence type="ECO:0000256" key="2">
    <source>
        <dbReference type="PIRSR" id="PIRSR601461-1"/>
    </source>
</evidence>
<gene>
    <name evidence="6" type="ORF">LOD99_7370</name>
</gene>
<dbReference type="CDD" id="cd05471">
    <property type="entry name" value="pepsin_like"/>
    <property type="match status" value="1"/>
</dbReference>
<dbReference type="InterPro" id="IPR034164">
    <property type="entry name" value="Pepsin-like_dom"/>
</dbReference>
<keyword evidence="6" id="KW-0378">Hydrolase</keyword>
<dbReference type="Gene3D" id="2.40.70.10">
    <property type="entry name" value="Acid Proteases"/>
    <property type="match status" value="2"/>
</dbReference>
<organism evidence="6 7">
    <name type="scientific">Oopsacas minuta</name>
    <dbReference type="NCBI Taxonomy" id="111878"/>
    <lineage>
        <taxon>Eukaryota</taxon>
        <taxon>Metazoa</taxon>
        <taxon>Porifera</taxon>
        <taxon>Hexactinellida</taxon>
        <taxon>Hexasterophora</taxon>
        <taxon>Lyssacinosida</taxon>
        <taxon>Leucopsacidae</taxon>
        <taxon>Oopsacas</taxon>
    </lineage>
</organism>
<dbReference type="InterPro" id="IPR021109">
    <property type="entry name" value="Peptidase_aspartic_dom_sf"/>
</dbReference>
<dbReference type="EMBL" id="JAKMXF010000299">
    <property type="protein sequence ID" value="KAI6652356.1"/>
    <property type="molecule type" value="Genomic_DNA"/>
</dbReference>
<keyword evidence="7" id="KW-1185">Reference proteome</keyword>
<keyword evidence="3" id="KW-1015">Disulfide bond</keyword>
<dbReference type="SUPFAM" id="SSF50630">
    <property type="entry name" value="Acid proteases"/>
    <property type="match status" value="1"/>
</dbReference>
<comment type="caution">
    <text evidence="6">The sequence shown here is derived from an EMBL/GenBank/DDBJ whole genome shotgun (WGS) entry which is preliminary data.</text>
</comment>
<protein>
    <submittedName>
        <fullName evidence="6">Gut cathepsin D-like aspartic protease</fullName>
    </submittedName>
</protein>
<keyword evidence="6" id="KW-0645">Protease</keyword>
<evidence type="ECO:0000313" key="6">
    <source>
        <dbReference type="EMBL" id="KAI6652356.1"/>
    </source>
</evidence>
<evidence type="ECO:0000313" key="7">
    <source>
        <dbReference type="Proteomes" id="UP001165289"/>
    </source>
</evidence>
<dbReference type="Pfam" id="PF00026">
    <property type="entry name" value="Asp"/>
    <property type="match status" value="1"/>
</dbReference>
<feature type="active site" evidence="2">
    <location>
        <position position="279"/>
    </location>
</feature>
<accession>A0AAV7JTU2</accession>
<proteinExistence type="inferred from homology"/>
<evidence type="ECO:0000259" key="5">
    <source>
        <dbReference type="PROSITE" id="PS51767"/>
    </source>
</evidence>
<evidence type="ECO:0000256" key="1">
    <source>
        <dbReference type="ARBA" id="ARBA00007447"/>
    </source>
</evidence>
<dbReference type="Proteomes" id="UP001165289">
    <property type="component" value="Unassembled WGS sequence"/>
</dbReference>
<feature type="chain" id="PRO_5043608379" evidence="4">
    <location>
        <begin position="24"/>
        <end position="385"/>
    </location>
</feature>
<dbReference type="GO" id="GO:0004190">
    <property type="term" value="F:aspartic-type endopeptidase activity"/>
    <property type="evidence" value="ECO:0007669"/>
    <property type="project" value="InterPro"/>
</dbReference>
<dbReference type="PANTHER" id="PTHR47966">
    <property type="entry name" value="BETA-SITE APP-CLEAVING ENZYME, ISOFORM A-RELATED"/>
    <property type="match status" value="1"/>
</dbReference>
<sequence>MYSRVCLFCIIITLSLGYGASKAGVEESIKKFSVSLDVINPRDRNCKLLSNHSKCDVDLSGVVDSARVSSLDDGLWLIMTIKIGAAKQPFKVELDTGSNLLWVFGDNCLDDKNEECKGHTKFVLEKATKYKDFELEYESGYVKGKEVKGVDVHVTGKITIKNQLFGAAGDVDEEYEGLDGVMGLDMDITDGYPSVIYNMIAQKLITEPAYSLYLKGATTAVDGGEITFGGRNEDLVVEDSGVMVKMIKSDFILAKMTSLKVGEVFYCSKDIDKCRIIVDSGCTYIYGTKAFVDDLHKEIGADEEDIVDCKKIDSFPTLEIMFGQSKITLESKYYIDVDEDTCTSLFEINEDDDYEWSLGVPFFVKYYIEFDFTDKDEHICFWKKK</sequence>
<dbReference type="PANTHER" id="PTHR47966:SF51">
    <property type="entry name" value="BETA-SITE APP-CLEAVING ENZYME, ISOFORM A-RELATED"/>
    <property type="match status" value="1"/>
</dbReference>
<name>A0AAV7JTU2_9METZ</name>
<feature type="domain" description="Peptidase A1" evidence="5">
    <location>
        <begin position="77"/>
        <end position="382"/>
    </location>
</feature>
<dbReference type="PROSITE" id="PS51767">
    <property type="entry name" value="PEPTIDASE_A1"/>
    <property type="match status" value="1"/>
</dbReference>
<dbReference type="GO" id="GO:0006508">
    <property type="term" value="P:proteolysis"/>
    <property type="evidence" value="ECO:0007669"/>
    <property type="project" value="UniProtKB-KW"/>
</dbReference>
<feature type="signal peptide" evidence="4">
    <location>
        <begin position="1"/>
        <end position="23"/>
    </location>
</feature>
<evidence type="ECO:0000256" key="4">
    <source>
        <dbReference type="SAM" id="SignalP"/>
    </source>
</evidence>
<dbReference type="InterPro" id="IPR033121">
    <property type="entry name" value="PEPTIDASE_A1"/>
</dbReference>
<feature type="active site" evidence="2">
    <location>
        <position position="95"/>
    </location>
</feature>
<evidence type="ECO:0000256" key="3">
    <source>
        <dbReference type="PIRSR" id="PIRSR601461-2"/>
    </source>
</evidence>
<feature type="disulfide bond" evidence="3">
    <location>
        <begin position="108"/>
        <end position="116"/>
    </location>
</feature>
<comment type="similarity">
    <text evidence="1">Belongs to the peptidase A1 family.</text>
</comment>
<reference evidence="6 7" key="1">
    <citation type="journal article" date="2023" name="BMC Biol.">
        <title>The compact genome of the sponge Oopsacas minuta (Hexactinellida) is lacking key metazoan core genes.</title>
        <authorList>
            <person name="Santini S."/>
            <person name="Schenkelaars Q."/>
            <person name="Jourda C."/>
            <person name="Duchesne M."/>
            <person name="Belahbib H."/>
            <person name="Rocher C."/>
            <person name="Selva M."/>
            <person name="Riesgo A."/>
            <person name="Vervoort M."/>
            <person name="Leys S.P."/>
            <person name="Kodjabachian L."/>
            <person name="Le Bivic A."/>
            <person name="Borchiellini C."/>
            <person name="Claverie J.M."/>
            <person name="Renard E."/>
        </authorList>
    </citation>
    <scope>NUCLEOTIDE SEQUENCE [LARGE SCALE GENOMIC DNA]</scope>
    <source>
        <strain evidence="6">SPO-2</strain>
    </source>
</reference>
<dbReference type="PRINTS" id="PR00792">
    <property type="entry name" value="PEPSIN"/>
</dbReference>
<keyword evidence="4" id="KW-0732">Signal</keyword>